<keyword evidence="2" id="KW-0812">Transmembrane</keyword>
<gene>
    <name evidence="4" type="ORF">BJ989_000934</name>
</gene>
<dbReference type="AlphaFoldDB" id="A0A7Y9UV02"/>
<comment type="caution">
    <text evidence="4">The sequence shown here is derived from an EMBL/GenBank/DDBJ whole genome shotgun (WGS) entry which is preliminary data.</text>
</comment>
<keyword evidence="2" id="KW-1133">Transmembrane helix</keyword>
<feature type="compositionally biased region" description="Low complexity" evidence="1">
    <location>
        <begin position="33"/>
        <end position="44"/>
    </location>
</feature>
<dbReference type="RefSeq" id="WP_179517215.1">
    <property type="nucleotide sequence ID" value="NZ_JACCAC010000001.1"/>
</dbReference>
<evidence type="ECO:0000313" key="4">
    <source>
        <dbReference type="EMBL" id="NYG54630.1"/>
    </source>
</evidence>
<organism evidence="4 5">
    <name type="scientific">Nocardioides perillae</name>
    <dbReference type="NCBI Taxonomy" id="1119534"/>
    <lineage>
        <taxon>Bacteria</taxon>
        <taxon>Bacillati</taxon>
        <taxon>Actinomycetota</taxon>
        <taxon>Actinomycetes</taxon>
        <taxon>Propionibacteriales</taxon>
        <taxon>Nocardioidaceae</taxon>
        <taxon>Nocardioides</taxon>
    </lineage>
</organism>
<dbReference type="Pfam" id="PF13828">
    <property type="entry name" value="DUF4190"/>
    <property type="match status" value="1"/>
</dbReference>
<feature type="region of interest" description="Disordered" evidence="1">
    <location>
        <begin position="1"/>
        <end position="52"/>
    </location>
</feature>
<evidence type="ECO:0000313" key="5">
    <source>
        <dbReference type="Proteomes" id="UP000544110"/>
    </source>
</evidence>
<evidence type="ECO:0000256" key="2">
    <source>
        <dbReference type="SAM" id="Phobius"/>
    </source>
</evidence>
<feature type="transmembrane region" description="Helical" evidence="2">
    <location>
        <begin position="108"/>
        <end position="135"/>
    </location>
</feature>
<keyword evidence="2" id="KW-0472">Membrane</keyword>
<evidence type="ECO:0000259" key="3">
    <source>
        <dbReference type="Pfam" id="PF13828"/>
    </source>
</evidence>
<feature type="domain" description="DUF4190" evidence="3">
    <location>
        <begin position="60"/>
        <end position="125"/>
    </location>
</feature>
<feature type="transmembrane region" description="Helical" evidence="2">
    <location>
        <begin position="63"/>
        <end position="96"/>
    </location>
</feature>
<sequence>MTQQPPGPPYDQGQPGPSGQQPYGGQPYGGQQGQPYGSQAYGSQPYGGHGGHGGSQRKGLAIAALVLGALALLTCWTIVGGIVLGVAALVVGLVALGRARKSTGGGKGLAIAGIVLGVLGAVLSGALLAFGLSFLGSEEAQDLQECLQQAGDDQAAVEQCQRDFEGDLQDRFSQ</sequence>
<protein>
    <recommendedName>
        <fullName evidence="3">DUF4190 domain-containing protein</fullName>
    </recommendedName>
</protein>
<reference evidence="4 5" key="1">
    <citation type="submission" date="2020-07" db="EMBL/GenBank/DDBJ databases">
        <title>Sequencing the genomes of 1000 actinobacteria strains.</title>
        <authorList>
            <person name="Klenk H.-P."/>
        </authorList>
    </citation>
    <scope>NUCLEOTIDE SEQUENCE [LARGE SCALE GENOMIC DNA]</scope>
    <source>
        <strain evidence="4 5">DSM 24552</strain>
    </source>
</reference>
<feature type="compositionally biased region" description="Low complexity" evidence="1">
    <location>
        <begin position="10"/>
        <end position="25"/>
    </location>
</feature>
<dbReference type="EMBL" id="JACCAC010000001">
    <property type="protein sequence ID" value="NYG54630.1"/>
    <property type="molecule type" value="Genomic_DNA"/>
</dbReference>
<dbReference type="Proteomes" id="UP000544110">
    <property type="component" value="Unassembled WGS sequence"/>
</dbReference>
<dbReference type="InterPro" id="IPR025241">
    <property type="entry name" value="DUF4190"/>
</dbReference>
<accession>A0A7Y9UV02</accession>
<name>A0A7Y9UV02_9ACTN</name>
<keyword evidence="5" id="KW-1185">Reference proteome</keyword>
<evidence type="ECO:0000256" key="1">
    <source>
        <dbReference type="SAM" id="MobiDB-lite"/>
    </source>
</evidence>
<proteinExistence type="predicted"/>